<dbReference type="SUPFAM" id="SSF52743">
    <property type="entry name" value="Subtilisin-like"/>
    <property type="match status" value="1"/>
</dbReference>
<dbReference type="InterPro" id="IPR051048">
    <property type="entry name" value="Peptidase_S8/S53_subtilisin"/>
</dbReference>
<dbReference type="InterPro" id="IPR036852">
    <property type="entry name" value="Peptidase_S8/S53_dom_sf"/>
</dbReference>
<dbReference type="SUPFAM" id="SSF52025">
    <property type="entry name" value="PA domain"/>
    <property type="match status" value="1"/>
</dbReference>
<keyword evidence="2 5" id="KW-0645">Protease</keyword>
<dbReference type="InterPro" id="IPR015500">
    <property type="entry name" value="Peptidase_S8_subtilisin-rel"/>
</dbReference>
<accession>A0ABN2ETU3</accession>
<evidence type="ECO:0000259" key="8">
    <source>
        <dbReference type="Pfam" id="PF02225"/>
    </source>
</evidence>
<keyword evidence="10" id="KW-1185">Reference proteome</keyword>
<comment type="similarity">
    <text evidence="1 5">Belongs to the peptidase S8 family.</text>
</comment>
<dbReference type="InterPro" id="IPR003137">
    <property type="entry name" value="PA_domain"/>
</dbReference>
<feature type="signal peptide" evidence="6">
    <location>
        <begin position="1"/>
        <end position="28"/>
    </location>
</feature>
<evidence type="ECO:0000313" key="10">
    <source>
        <dbReference type="Proteomes" id="UP001500393"/>
    </source>
</evidence>
<proteinExistence type="inferred from homology"/>
<dbReference type="PANTHER" id="PTHR43399:SF4">
    <property type="entry name" value="CELL WALL-ASSOCIATED PROTEASE"/>
    <property type="match status" value="1"/>
</dbReference>
<feature type="chain" id="PRO_5046532824" evidence="6">
    <location>
        <begin position="29"/>
        <end position="1250"/>
    </location>
</feature>
<evidence type="ECO:0000256" key="4">
    <source>
        <dbReference type="ARBA" id="ARBA00022825"/>
    </source>
</evidence>
<dbReference type="Pfam" id="PF00082">
    <property type="entry name" value="Peptidase_S8"/>
    <property type="match status" value="1"/>
</dbReference>
<dbReference type="PROSITE" id="PS00138">
    <property type="entry name" value="SUBTILASE_SER"/>
    <property type="match status" value="1"/>
</dbReference>
<dbReference type="InterPro" id="IPR046450">
    <property type="entry name" value="PA_dom_sf"/>
</dbReference>
<evidence type="ECO:0000256" key="5">
    <source>
        <dbReference type="PROSITE-ProRule" id="PRU01240"/>
    </source>
</evidence>
<feature type="active site" description="Charge relay system" evidence="5">
    <location>
        <position position="268"/>
    </location>
</feature>
<feature type="active site" description="Charge relay system" evidence="5">
    <location>
        <position position="237"/>
    </location>
</feature>
<dbReference type="Gene3D" id="3.50.30.30">
    <property type="match status" value="1"/>
</dbReference>
<organism evidence="9 10">
    <name type="scientific">Kribbella sancticallisti</name>
    <dbReference type="NCBI Taxonomy" id="460087"/>
    <lineage>
        <taxon>Bacteria</taxon>
        <taxon>Bacillati</taxon>
        <taxon>Actinomycetota</taxon>
        <taxon>Actinomycetes</taxon>
        <taxon>Propionibacteriales</taxon>
        <taxon>Kribbellaceae</taxon>
        <taxon>Kribbella</taxon>
    </lineage>
</organism>
<dbReference type="Gene3D" id="2.60.40.10">
    <property type="entry name" value="Immunoglobulins"/>
    <property type="match status" value="1"/>
</dbReference>
<evidence type="ECO:0000259" key="7">
    <source>
        <dbReference type="Pfam" id="PF00082"/>
    </source>
</evidence>
<dbReference type="Proteomes" id="UP001500393">
    <property type="component" value="Unassembled WGS sequence"/>
</dbReference>
<sequence>MRRSAKALAVTAAACAGMVLITPPPALAQDPVTPATSTTLPGTVTLGTVTLVTGDRVEVARAQDGAYLATLLPGEDGTRSNVKVVERDDDVYVIPLEAQPYIAAGSLDQELFNVISLLDSGSKDRAIPLIVEYADDPTARGLATRPAPAHSTRTAALESIDALAVEVAPAAAEKFWTGLNTTLHDALVARGPARGIKTVWLDPVLEADLDESVSQIGAPTAWRAGFDGTGTTVAVLDTGYDPTHPDLAGQVAVSADFTGTNVIDGHGHGTHVATTVAGTGAASAAKYVGAAPGVDLLVGKVMTDQGSGMGSWLIEGMEWAVAQGADVVNMSLSTEVSDGTDPLSQAVNELSASSDTLFVATAGNTGPDQLTARAPGNADAALSVAAVNKSDALAAFSSRGPRYGDYAIKPDLAGPGVDIVAGRAKGTTLGTPVGDRYVAVSGTSMAAPHVAGAAAILKQRHPDWPNEQLKAALMGSSTDIADTSVYDVGAGRVDVARAVAQPVTANPGSVSFGKYSWSAETRATATKTITYRNSSTQARSLRLAVEAATTTGKAAPEGMFTLDTTAVTVPAGGSTEVRLTLDPNLGDTALYDGRVLAAAADGSLVHTSIGVFKEPKMVEVVVEGITQDGSAVGGGSSVDLWNLDTDLWVSGIFGRKGGPGPAVLSVPVGTYSLTSFLWTLDDAGVFGREVAMVSKPEIELTEDTRILLDARTGQLLNPITPHPTEARQITLGYHRTSEDHSFDMHYLLDRYVDAAYATETKPVTRGEFELSTHWELYAPEFTLQLDGSRTTLAAEYSIGSPRIDGRRSYPLADAGRGTPEEVAGRDLTGRLALIEHSDDLAVGDQIRTVSNAGAVAAIVYYDRPGFLLSRVPADSPIPSFTVEQSVGQELLATARTASNRLQVAGIPDSPYVYDLFPYLTGHVPATIDRTVEHQELARTKASYYGSGSKQRGGEILFPRRPYDSFVLRQAQELAVPSARTEWVTPGEVVWQPLTWPTTAQVGGLVGSPRSYAPGDKRSEDWFRPVVRPGVPAVGDADDARWGIPGFRKDDQFTVQVRNLLDSAEHFSERSGSSEARLYRNGEFVAKRGSLEGTWPASAESAAYRLELDVRQSEPWWQHSTRSHTVWGFTSSRPAAGQQEFLDLLQIDYDVKTDLNGYAAAGRPTEVGLRIYQQTHPDELIGVSPQLWASYDEGETWRQVTEPRRSGDGSFIATVAHPRGAETVSLRVKAAGPDGASIDQTVVRAFGIQGG</sequence>
<reference evidence="9 10" key="1">
    <citation type="journal article" date="2019" name="Int. J. Syst. Evol. Microbiol.">
        <title>The Global Catalogue of Microorganisms (GCM) 10K type strain sequencing project: providing services to taxonomists for standard genome sequencing and annotation.</title>
        <authorList>
            <consortium name="The Broad Institute Genomics Platform"/>
            <consortium name="The Broad Institute Genome Sequencing Center for Infectious Disease"/>
            <person name="Wu L."/>
            <person name="Ma J."/>
        </authorList>
    </citation>
    <scope>NUCLEOTIDE SEQUENCE [LARGE SCALE GENOMIC DNA]</scope>
    <source>
        <strain evidence="9 10">JCM 14969</strain>
    </source>
</reference>
<keyword evidence="3 5" id="KW-0378">Hydrolase</keyword>
<feature type="active site" description="Charge relay system" evidence="5">
    <location>
        <position position="444"/>
    </location>
</feature>
<dbReference type="Gene3D" id="3.40.50.200">
    <property type="entry name" value="Peptidase S8/S53 domain"/>
    <property type="match status" value="1"/>
</dbReference>
<feature type="domain" description="PA" evidence="8">
    <location>
        <begin position="810"/>
        <end position="890"/>
    </location>
</feature>
<dbReference type="EMBL" id="BAAAOS010000068">
    <property type="protein sequence ID" value="GAA1617690.1"/>
    <property type="molecule type" value="Genomic_DNA"/>
</dbReference>
<dbReference type="RefSeq" id="WP_344222426.1">
    <property type="nucleotide sequence ID" value="NZ_BAAAOS010000068.1"/>
</dbReference>
<evidence type="ECO:0000256" key="3">
    <source>
        <dbReference type="ARBA" id="ARBA00022801"/>
    </source>
</evidence>
<dbReference type="InterPro" id="IPR023828">
    <property type="entry name" value="Peptidase_S8_Ser-AS"/>
</dbReference>
<dbReference type="Pfam" id="PF02225">
    <property type="entry name" value="PA"/>
    <property type="match status" value="1"/>
</dbReference>
<dbReference type="PROSITE" id="PS51892">
    <property type="entry name" value="SUBTILASE"/>
    <property type="match status" value="1"/>
</dbReference>
<protein>
    <submittedName>
        <fullName evidence="9">S8 family serine peptidase</fullName>
    </submittedName>
</protein>
<evidence type="ECO:0000256" key="6">
    <source>
        <dbReference type="SAM" id="SignalP"/>
    </source>
</evidence>
<keyword evidence="6" id="KW-0732">Signal</keyword>
<name>A0ABN2ETU3_9ACTN</name>
<dbReference type="PANTHER" id="PTHR43399">
    <property type="entry name" value="SUBTILISIN-RELATED"/>
    <property type="match status" value="1"/>
</dbReference>
<dbReference type="InterPro" id="IPR000209">
    <property type="entry name" value="Peptidase_S8/S53_dom"/>
</dbReference>
<feature type="domain" description="Peptidase S8/S53" evidence="7">
    <location>
        <begin position="228"/>
        <end position="483"/>
    </location>
</feature>
<gene>
    <name evidence="9" type="ORF">GCM10009789_84550</name>
</gene>
<dbReference type="InterPro" id="IPR013783">
    <property type="entry name" value="Ig-like_fold"/>
</dbReference>
<comment type="caution">
    <text evidence="9">The sequence shown here is derived from an EMBL/GenBank/DDBJ whole genome shotgun (WGS) entry which is preliminary data.</text>
</comment>
<dbReference type="PRINTS" id="PR00723">
    <property type="entry name" value="SUBTILISIN"/>
</dbReference>
<evidence type="ECO:0000256" key="1">
    <source>
        <dbReference type="ARBA" id="ARBA00011073"/>
    </source>
</evidence>
<evidence type="ECO:0000256" key="2">
    <source>
        <dbReference type="ARBA" id="ARBA00022670"/>
    </source>
</evidence>
<evidence type="ECO:0000313" key="9">
    <source>
        <dbReference type="EMBL" id="GAA1617690.1"/>
    </source>
</evidence>
<keyword evidence="4 5" id="KW-0720">Serine protease</keyword>